<dbReference type="EMBL" id="BARV01040573">
    <property type="protein sequence ID" value="GAI55316.1"/>
    <property type="molecule type" value="Genomic_DNA"/>
</dbReference>
<reference evidence="2" key="1">
    <citation type="journal article" date="2014" name="Front. Microbiol.">
        <title>High frequency of phylogenetically diverse reductive dehalogenase-homologous genes in deep subseafloor sedimentary metagenomes.</title>
        <authorList>
            <person name="Kawai M."/>
            <person name="Futagami T."/>
            <person name="Toyoda A."/>
            <person name="Takaki Y."/>
            <person name="Nishi S."/>
            <person name="Hori S."/>
            <person name="Arai W."/>
            <person name="Tsubouchi T."/>
            <person name="Morono Y."/>
            <person name="Uchiyama I."/>
            <person name="Ito T."/>
            <person name="Fujiyama A."/>
            <person name="Inagaki F."/>
            <person name="Takami H."/>
        </authorList>
    </citation>
    <scope>NUCLEOTIDE SEQUENCE</scope>
    <source>
        <strain evidence="2">Expedition CK06-06</strain>
    </source>
</reference>
<organism evidence="2">
    <name type="scientific">marine sediment metagenome</name>
    <dbReference type="NCBI Taxonomy" id="412755"/>
    <lineage>
        <taxon>unclassified sequences</taxon>
        <taxon>metagenomes</taxon>
        <taxon>ecological metagenomes</taxon>
    </lineage>
</organism>
<protein>
    <recommendedName>
        <fullName evidence="1">DUF5060 domain-containing protein</fullName>
    </recommendedName>
</protein>
<dbReference type="AlphaFoldDB" id="X1QKG8"/>
<feature type="domain" description="DUF5060" evidence="1">
    <location>
        <begin position="1"/>
        <end position="45"/>
    </location>
</feature>
<dbReference type="InterPro" id="IPR032260">
    <property type="entry name" value="DUF5060"/>
</dbReference>
<comment type="caution">
    <text evidence="2">The sequence shown here is derived from an EMBL/GenBank/DDBJ whole genome shotgun (WGS) entry which is preliminary data.</text>
</comment>
<dbReference type="Gene3D" id="2.60.40.10">
    <property type="entry name" value="Immunoglobulins"/>
    <property type="match status" value="1"/>
</dbReference>
<accession>X1QKG8</accession>
<evidence type="ECO:0000259" key="1">
    <source>
        <dbReference type="Pfam" id="PF16586"/>
    </source>
</evidence>
<dbReference type="Gene3D" id="3.20.20.80">
    <property type="entry name" value="Glycosidases"/>
    <property type="match status" value="1"/>
</dbReference>
<feature type="non-terminal residue" evidence="2">
    <location>
        <position position="1"/>
    </location>
</feature>
<name>X1QKG8_9ZZZZ</name>
<dbReference type="InterPro" id="IPR013783">
    <property type="entry name" value="Ig-like_fold"/>
</dbReference>
<sequence length="112" mass="12715">VEVWVDLKGPGLDKRVYGFWDGEDVFRVRVLATSPGEWLWTSGSNQADDGLNGRTGGFRAKEWTESEKQANPNRRGFLRATANGHALEYADGTPCFLLGDTWWATPTFRHRW</sequence>
<gene>
    <name evidence="2" type="ORF">S06H3_61769</name>
</gene>
<evidence type="ECO:0000313" key="2">
    <source>
        <dbReference type="EMBL" id="GAI55316.1"/>
    </source>
</evidence>
<dbReference type="Pfam" id="PF16586">
    <property type="entry name" value="DUF5060"/>
    <property type="match status" value="1"/>
</dbReference>
<proteinExistence type="predicted"/>